<protein>
    <submittedName>
        <fullName evidence="1">Uncharacterized protein</fullName>
    </submittedName>
</protein>
<reference evidence="1 2" key="1">
    <citation type="journal article" date="2023" name="Hortic Res">
        <title>Pangenome of water caltrop reveals structural variations and asymmetric subgenome divergence after allopolyploidization.</title>
        <authorList>
            <person name="Zhang X."/>
            <person name="Chen Y."/>
            <person name="Wang L."/>
            <person name="Yuan Y."/>
            <person name="Fang M."/>
            <person name="Shi L."/>
            <person name="Lu R."/>
            <person name="Comes H.P."/>
            <person name="Ma Y."/>
            <person name="Chen Y."/>
            <person name="Huang G."/>
            <person name="Zhou Y."/>
            <person name="Zheng Z."/>
            <person name="Qiu Y."/>
        </authorList>
    </citation>
    <scope>NUCLEOTIDE SEQUENCE [LARGE SCALE GENOMIC DNA]</scope>
    <source>
        <strain evidence="1">F231</strain>
    </source>
</reference>
<sequence>MCWGTLSGWLVTIGPDFVISLLNPISRVEIHIAKIHDFEGCRYGRGTEWFRLLFKAVILKGPTDDGDYLVDQGKRFPRLRLLQESRRVGKSKARVSVKLHL</sequence>
<dbReference type="AlphaFoldDB" id="A0AAN7LNR9"/>
<gene>
    <name evidence="1" type="ORF">SAY86_018724</name>
</gene>
<dbReference type="EMBL" id="JAXQNO010000014">
    <property type="protein sequence ID" value="KAK4784356.1"/>
    <property type="molecule type" value="Genomic_DNA"/>
</dbReference>
<evidence type="ECO:0000313" key="1">
    <source>
        <dbReference type="EMBL" id="KAK4784356.1"/>
    </source>
</evidence>
<keyword evidence="2" id="KW-1185">Reference proteome</keyword>
<name>A0AAN7LNR9_TRANT</name>
<organism evidence="1 2">
    <name type="scientific">Trapa natans</name>
    <name type="common">Water chestnut</name>
    <dbReference type="NCBI Taxonomy" id="22666"/>
    <lineage>
        <taxon>Eukaryota</taxon>
        <taxon>Viridiplantae</taxon>
        <taxon>Streptophyta</taxon>
        <taxon>Embryophyta</taxon>
        <taxon>Tracheophyta</taxon>
        <taxon>Spermatophyta</taxon>
        <taxon>Magnoliopsida</taxon>
        <taxon>eudicotyledons</taxon>
        <taxon>Gunneridae</taxon>
        <taxon>Pentapetalae</taxon>
        <taxon>rosids</taxon>
        <taxon>malvids</taxon>
        <taxon>Myrtales</taxon>
        <taxon>Lythraceae</taxon>
        <taxon>Trapa</taxon>
    </lineage>
</organism>
<proteinExistence type="predicted"/>
<accession>A0AAN7LNR9</accession>
<comment type="caution">
    <text evidence="1">The sequence shown here is derived from an EMBL/GenBank/DDBJ whole genome shotgun (WGS) entry which is preliminary data.</text>
</comment>
<dbReference type="Proteomes" id="UP001346149">
    <property type="component" value="Unassembled WGS sequence"/>
</dbReference>
<evidence type="ECO:0000313" key="2">
    <source>
        <dbReference type="Proteomes" id="UP001346149"/>
    </source>
</evidence>